<evidence type="ECO:0000256" key="1">
    <source>
        <dbReference type="ARBA" id="ARBA00004651"/>
    </source>
</evidence>
<feature type="transmembrane region" description="Helical" evidence="7">
    <location>
        <begin position="240"/>
        <end position="256"/>
    </location>
</feature>
<protein>
    <submittedName>
        <fullName evidence="8">ABC transporter permease</fullName>
    </submittedName>
</protein>
<dbReference type="EMBL" id="JAUOZU010000018">
    <property type="protein sequence ID" value="MDO6966497.1"/>
    <property type="molecule type" value="Genomic_DNA"/>
</dbReference>
<evidence type="ECO:0000256" key="2">
    <source>
        <dbReference type="ARBA" id="ARBA00022475"/>
    </source>
</evidence>
<dbReference type="PANTHER" id="PTHR32196">
    <property type="entry name" value="ABC TRANSPORTER PERMEASE PROTEIN YPHD-RELATED-RELATED"/>
    <property type="match status" value="1"/>
</dbReference>
<feature type="transmembrane region" description="Helical" evidence="7">
    <location>
        <begin position="86"/>
        <end position="107"/>
    </location>
</feature>
<feature type="transmembrane region" description="Helical" evidence="7">
    <location>
        <begin position="152"/>
        <end position="177"/>
    </location>
</feature>
<feature type="transmembrane region" description="Helical" evidence="7">
    <location>
        <begin position="60"/>
        <end position="80"/>
    </location>
</feature>
<comment type="caution">
    <text evidence="8">The sequence shown here is derived from an EMBL/GenBank/DDBJ whole genome shotgun (WGS) entry which is preliminary data.</text>
</comment>
<evidence type="ECO:0000256" key="5">
    <source>
        <dbReference type="ARBA" id="ARBA00023136"/>
    </source>
</evidence>
<feature type="transmembrane region" description="Helical" evidence="7">
    <location>
        <begin position="263"/>
        <end position="283"/>
    </location>
</feature>
<evidence type="ECO:0000256" key="4">
    <source>
        <dbReference type="ARBA" id="ARBA00022989"/>
    </source>
</evidence>
<evidence type="ECO:0000313" key="8">
    <source>
        <dbReference type="EMBL" id="MDO6966497.1"/>
    </source>
</evidence>
<comment type="subcellular location">
    <subcellularLocation>
        <location evidence="1">Cell membrane</location>
        <topology evidence="1">Multi-pass membrane protein</topology>
    </subcellularLocation>
</comment>
<dbReference type="Proteomes" id="UP001174932">
    <property type="component" value="Unassembled WGS sequence"/>
</dbReference>
<gene>
    <name evidence="8" type="ORF">Q4481_21290</name>
</gene>
<feature type="region of interest" description="Disordered" evidence="6">
    <location>
        <begin position="319"/>
        <end position="338"/>
    </location>
</feature>
<reference evidence="8" key="2">
    <citation type="submission" date="2023-07" db="EMBL/GenBank/DDBJ databases">
        <authorList>
            <person name="Shen H."/>
        </authorList>
    </citation>
    <scope>NUCLEOTIDE SEQUENCE</scope>
    <source>
        <strain evidence="8">TNR-22</strain>
    </source>
</reference>
<evidence type="ECO:0000313" key="9">
    <source>
        <dbReference type="Proteomes" id="UP001174932"/>
    </source>
</evidence>
<feature type="transmembrane region" description="Helical" evidence="7">
    <location>
        <begin position="289"/>
        <end position="308"/>
    </location>
</feature>
<keyword evidence="9" id="KW-1185">Reference proteome</keyword>
<organism evidence="8 9">
    <name type="scientific">Rhizobium alvei</name>
    <dbReference type="NCBI Taxonomy" id="1132659"/>
    <lineage>
        <taxon>Bacteria</taxon>
        <taxon>Pseudomonadati</taxon>
        <taxon>Pseudomonadota</taxon>
        <taxon>Alphaproteobacteria</taxon>
        <taxon>Hyphomicrobiales</taxon>
        <taxon>Rhizobiaceae</taxon>
        <taxon>Rhizobium/Agrobacterium group</taxon>
        <taxon>Rhizobium</taxon>
    </lineage>
</organism>
<evidence type="ECO:0000256" key="7">
    <source>
        <dbReference type="SAM" id="Phobius"/>
    </source>
</evidence>
<evidence type="ECO:0000256" key="6">
    <source>
        <dbReference type="SAM" id="MobiDB-lite"/>
    </source>
</evidence>
<evidence type="ECO:0000256" key="3">
    <source>
        <dbReference type="ARBA" id="ARBA00022692"/>
    </source>
</evidence>
<proteinExistence type="predicted"/>
<dbReference type="PANTHER" id="PTHR32196:SF15">
    <property type="entry name" value="SUGAR ABC TRANSPORTER PERMEASE PROTEIN"/>
    <property type="match status" value="1"/>
</dbReference>
<feature type="transmembrane region" description="Helical" evidence="7">
    <location>
        <begin position="114"/>
        <end position="132"/>
    </location>
</feature>
<name>A0ABT8YSA6_9HYPH</name>
<keyword evidence="3 7" id="KW-0812">Transmembrane</keyword>
<keyword evidence="4 7" id="KW-1133">Transmembrane helix</keyword>
<feature type="transmembrane region" description="Helical" evidence="7">
    <location>
        <begin position="34"/>
        <end position="53"/>
    </location>
</feature>
<dbReference type="InterPro" id="IPR001851">
    <property type="entry name" value="ABC_transp_permease"/>
</dbReference>
<dbReference type="RefSeq" id="WP_304378426.1">
    <property type="nucleotide sequence ID" value="NZ_JAUOZU010000018.1"/>
</dbReference>
<accession>A0ABT8YSA6</accession>
<dbReference type="CDD" id="cd06579">
    <property type="entry name" value="TM_PBP1_transp_AraH_like"/>
    <property type="match status" value="1"/>
</dbReference>
<keyword evidence="2" id="KW-1003">Cell membrane</keyword>
<dbReference type="Pfam" id="PF02653">
    <property type="entry name" value="BPD_transp_2"/>
    <property type="match status" value="1"/>
</dbReference>
<keyword evidence="5 7" id="KW-0472">Membrane</keyword>
<reference evidence="8" key="1">
    <citation type="journal article" date="2015" name="Int. J. Syst. Evol. Microbiol.">
        <title>Rhizobium alvei sp. nov., isolated from a freshwater river.</title>
        <authorList>
            <person name="Sheu S.Y."/>
            <person name="Huang H.W."/>
            <person name="Young C.C."/>
            <person name="Chen W.M."/>
        </authorList>
    </citation>
    <scope>NUCLEOTIDE SEQUENCE</scope>
    <source>
        <strain evidence="8">TNR-22</strain>
    </source>
</reference>
<feature type="compositionally biased region" description="Basic and acidic residues" evidence="6">
    <location>
        <begin position="327"/>
        <end position="338"/>
    </location>
</feature>
<feature type="transmembrane region" description="Helical" evidence="7">
    <location>
        <begin position="205"/>
        <end position="228"/>
    </location>
</feature>
<sequence>MQKKDIGLAVLVLTVGAIVTLVNPRFISPINLANTANLIGLFGLFSVAEAFVIVTAGIELSIGSVIALLGVIFIDLIASYGVPWPIAFVIVLALSVVIGLLHGFLITRLKLQPFVVTLCGLLIYRGIARFYTKDGTAGFSFGTDLPTLEFLFIGRTAGVPHSVVAFALCAIVAWFLLHRTVFGRHLLAVGKNEEATRYSGINTRFVIVAAYVLCMVLTGISAVFFAMYTKSVQPSSHGNFYELYAIAAAVLGGFSLRGGEGSIVGVVLGVILLQVLQNLVNLLGIPSSLNFAVMGTVILAGVIADTQFHRFRERRRQAATKSAFADMSRERPAIPDAP</sequence>